<name>A0A844HQC8_9RHOB</name>
<dbReference type="SUPFAM" id="SSF52540">
    <property type="entry name" value="P-loop containing nucleoside triphosphate hydrolases"/>
    <property type="match status" value="1"/>
</dbReference>
<feature type="binding site" evidence="9">
    <location>
        <begin position="97"/>
        <end position="100"/>
    </location>
    <ligand>
        <name>ATP</name>
        <dbReference type="ChEBI" id="CHEBI:30616"/>
    </ligand>
</feature>
<keyword evidence="6 9" id="KW-0067">ATP-binding</keyword>
<dbReference type="UniPathway" id="UPA00078">
    <property type="reaction ID" value="UER00161"/>
</dbReference>
<evidence type="ECO:0000256" key="2">
    <source>
        <dbReference type="ARBA" id="ARBA00022598"/>
    </source>
</evidence>
<keyword evidence="2 9" id="KW-0436">Ligase</keyword>
<gene>
    <name evidence="9 10" type="primary">bioD</name>
    <name evidence="10" type="ORF">GL300_18820</name>
</gene>
<dbReference type="Pfam" id="PF13500">
    <property type="entry name" value="AAA_26"/>
    <property type="match status" value="1"/>
</dbReference>
<comment type="cofactor">
    <cofactor evidence="9">
        <name>Mg(2+)</name>
        <dbReference type="ChEBI" id="CHEBI:18420"/>
    </cofactor>
</comment>
<dbReference type="NCBIfam" id="TIGR00347">
    <property type="entry name" value="bioD"/>
    <property type="match status" value="1"/>
</dbReference>
<evidence type="ECO:0000313" key="11">
    <source>
        <dbReference type="Proteomes" id="UP000449846"/>
    </source>
</evidence>
<protein>
    <recommendedName>
        <fullName evidence="9">ATP-dependent dethiobiotin synthetase BioD</fullName>
        <ecNumber evidence="9">6.3.3.3</ecNumber>
    </recommendedName>
    <alternativeName>
        <fullName evidence="9">DTB synthetase</fullName>
        <shortName evidence="9">DTBS</shortName>
    </alternativeName>
    <alternativeName>
        <fullName evidence="9">Dethiobiotin synthase</fullName>
    </alternativeName>
</protein>
<keyword evidence="7 9" id="KW-0460">Magnesium</keyword>
<evidence type="ECO:0000256" key="7">
    <source>
        <dbReference type="ARBA" id="ARBA00022842"/>
    </source>
</evidence>
<keyword evidence="4 9" id="KW-0547">Nucleotide-binding</keyword>
<comment type="caution">
    <text evidence="10">The sequence shown here is derived from an EMBL/GenBank/DDBJ whole genome shotgun (WGS) entry which is preliminary data.</text>
</comment>
<comment type="similarity">
    <text evidence="9">Belongs to the dethiobiotin synthetase family.</text>
</comment>
<evidence type="ECO:0000256" key="9">
    <source>
        <dbReference type="HAMAP-Rule" id="MF_00336"/>
    </source>
</evidence>
<dbReference type="GO" id="GO:0004141">
    <property type="term" value="F:dethiobiotin synthase activity"/>
    <property type="evidence" value="ECO:0007669"/>
    <property type="project" value="UniProtKB-UniRule"/>
</dbReference>
<sequence>MTSALVVTGTDTGIGKTIFSAGLTKALNAQYWKPVQAGLEEETDSQIVARLSGRPVLPEAYRLKRPASPHLAAADEGVVIDPARLQLPDGAGPLVVEGAGGALVPLHEGLLYADLMARWQAPVIVVARTGLGTINHSLMTIEALRARRVNLLGIAFVGDEMADSQAIICRIGQVRSLGRLPRLGTLTPPTLAAAFGGIDLATIREAL</sequence>
<comment type="catalytic activity">
    <reaction evidence="9">
        <text>(7R,8S)-7,8-diammoniononanoate + CO2 + ATP = (4R,5S)-dethiobiotin + ADP + phosphate + 3 H(+)</text>
        <dbReference type="Rhea" id="RHEA:15805"/>
        <dbReference type="ChEBI" id="CHEBI:15378"/>
        <dbReference type="ChEBI" id="CHEBI:16526"/>
        <dbReference type="ChEBI" id="CHEBI:30616"/>
        <dbReference type="ChEBI" id="CHEBI:43474"/>
        <dbReference type="ChEBI" id="CHEBI:149469"/>
        <dbReference type="ChEBI" id="CHEBI:149473"/>
        <dbReference type="ChEBI" id="CHEBI:456216"/>
        <dbReference type="EC" id="6.3.3.3"/>
    </reaction>
</comment>
<dbReference type="GO" id="GO:0000287">
    <property type="term" value="F:magnesium ion binding"/>
    <property type="evidence" value="ECO:0007669"/>
    <property type="project" value="UniProtKB-UniRule"/>
</dbReference>
<dbReference type="InterPro" id="IPR027417">
    <property type="entry name" value="P-loop_NTPase"/>
</dbReference>
<feature type="binding site" evidence="9">
    <location>
        <begin position="13"/>
        <end position="18"/>
    </location>
    <ligand>
        <name>ATP</name>
        <dbReference type="ChEBI" id="CHEBI:30616"/>
    </ligand>
</feature>
<dbReference type="InterPro" id="IPR004472">
    <property type="entry name" value="DTB_synth_BioD"/>
</dbReference>
<dbReference type="GO" id="GO:0009102">
    <property type="term" value="P:biotin biosynthetic process"/>
    <property type="evidence" value="ECO:0007669"/>
    <property type="project" value="UniProtKB-UniRule"/>
</dbReference>
<feature type="binding site" evidence="9">
    <location>
        <position position="44"/>
    </location>
    <ligand>
        <name>Mg(2+)</name>
        <dbReference type="ChEBI" id="CHEBI:18420"/>
    </ligand>
</feature>
<keyword evidence="5 9" id="KW-0093">Biotin biosynthesis</keyword>
<keyword evidence="1 9" id="KW-0963">Cytoplasm</keyword>
<comment type="caution">
    <text evidence="9">Lacks conserved residue(s) required for the propagation of feature annotation.</text>
</comment>
<feature type="active site" evidence="9">
    <location>
        <position position="33"/>
    </location>
</feature>
<dbReference type="AlphaFoldDB" id="A0A844HQC8"/>
<organism evidence="10 11">
    <name type="scientific">Paracoccus litorisediminis</name>
    <dbReference type="NCBI Taxonomy" id="2006130"/>
    <lineage>
        <taxon>Bacteria</taxon>
        <taxon>Pseudomonadati</taxon>
        <taxon>Pseudomonadota</taxon>
        <taxon>Alphaproteobacteria</taxon>
        <taxon>Rhodobacterales</taxon>
        <taxon>Paracoccaceae</taxon>
        <taxon>Paracoccus</taxon>
    </lineage>
</organism>
<comment type="catalytic activity">
    <reaction evidence="8">
        <text>(7R,8S)-8-amino-7-(carboxyamino)nonanoate + ATP = (4R,5S)-dethiobiotin + ADP + phosphate + H(+)</text>
        <dbReference type="Rhea" id="RHEA:63684"/>
        <dbReference type="ChEBI" id="CHEBI:15378"/>
        <dbReference type="ChEBI" id="CHEBI:30616"/>
        <dbReference type="ChEBI" id="CHEBI:43474"/>
        <dbReference type="ChEBI" id="CHEBI:149470"/>
        <dbReference type="ChEBI" id="CHEBI:149473"/>
        <dbReference type="ChEBI" id="CHEBI:456216"/>
    </reaction>
</comment>
<comment type="pathway">
    <text evidence="9">Cofactor biosynthesis; biotin biosynthesis; biotin from 7,8-diaminononanoate: step 1/2.</text>
</comment>
<keyword evidence="11" id="KW-1185">Reference proteome</keyword>
<dbReference type="GO" id="GO:0005524">
    <property type="term" value="F:ATP binding"/>
    <property type="evidence" value="ECO:0007669"/>
    <property type="project" value="UniProtKB-UniRule"/>
</dbReference>
<comment type="function">
    <text evidence="9">Catalyzes a mechanistically unusual reaction, the ATP-dependent insertion of CO2 between the N7 and N8 nitrogen atoms of 7,8-diaminopelargonic acid (DAPA, also called 7,8-diammoniononanoate) to form a ureido ring.</text>
</comment>
<dbReference type="PANTHER" id="PTHR43210:SF2">
    <property type="entry name" value="ATP-DEPENDENT DETHIOBIOTIN SYNTHETASE BIOD 2"/>
    <property type="match status" value="1"/>
</dbReference>
<evidence type="ECO:0000313" key="10">
    <source>
        <dbReference type="EMBL" id="MTH61268.1"/>
    </source>
</evidence>
<evidence type="ECO:0000256" key="1">
    <source>
        <dbReference type="ARBA" id="ARBA00022490"/>
    </source>
</evidence>
<feature type="binding site" evidence="9">
    <location>
        <begin position="189"/>
        <end position="191"/>
    </location>
    <ligand>
        <name>ATP</name>
        <dbReference type="ChEBI" id="CHEBI:30616"/>
    </ligand>
</feature>
<dbReference type="RefSeq" id="WP_155041211.1">
    <property type="nucleotide sequence ID" value="NZ_WMIG01000014.1"/>
</dbReference>
<dbReference type="OrthoDB" id="9802097at2"/>
<reference evidence="10 11" key="1">
    <citation type="submission" date="2019-11" db="EMBL/GenBank/DDBJ databases">
        <authorList>
            <person name="Dong K."/>
        </authorList>
    </citation>
    <scope>NUCLEOTIDE SEQUENCE [LARGE SCALE GENOMIC DNA]</scope>
    <source>
        <strain evidence="10 11">NBRC 112902</strain>
    </source>
</reference>
<dbReference type="Gene3D" id="3.40.50.300">
    <property type="entry name" value="P-loop containing nucleotide triphosphate hydrolases"/>
    <property type="match status" value="1"/>
</dbReference>
<comment type="subunit">
    <text evidence="9">Homodimer.</text>
</comment>
<dbReference type="PIRSF" id="PIRSF006755">
    <property type="entry name" value="DTB_synth"/>
    <property type="match status" value="1"/>
</dbReference>
<feature type="binding site" evidence="9">
    <location>
        <position position="17"/>
    </location>
    <ligand>
        <name>Mg(2+)</name>
        <dbReference type="ChEBI" id="CHEBI:18420"/>
    </ligand>
</feature>
<keyword evidence="3 9" id="KW-0479">Metal-binding</keyword>
<accession>A0A844HQC8</accession>
<dbReference type="GO" id="GO:0005829">
    <property type="term" value="C:cytosol"/>
    <property type="evidence" value="ECO:0007669"/>
    <property type="project" value="TreeGrafter"/>
</dbReference>
<feature type="binding site" evidence="9">
    <location>
        <position position="44"/>
    </location>
    <ligand>
        <name>ATP</name>
        <dbReference type="ChEBI" id="CHEBI:30616"/>
    </ligand>
</feature>
<evidence type="ECO:0000256" key="5">
    <source>
        <dbReference type="ARBA" id="ARBA00022756"/>
    </source>
</evidence>
<comment type="subcellular location">
    <subcellularLocation>
        <location evidence="9">Cytoplasm</location>
    </subcellularLocation>
</comment>
<evidence type="ECO:0000256" key="4">
    <source>
        <dbReference type="ARBA" id="ARBA00022741"/>
    </source>
</evidence>
<evidence type="ECO:0000256" key="3">
    <source>
        <dbReference type="ARBA" id="ARBA00022723"/>
    </source>
</evidence>
<evidence type="ECO:0000256" key="8">
    <source>
        <dbReference type="ARBA" id="ARBA00047386"/>
    </source>
</evidence>
<feature type="binding site" evidence="9">
    <location>
        <position position="97"/>
    </location>
    <ligand>
        <name>Mg(2+)</name>
        <dbReference type="ChEBI" id="CHEBI:18420"/>
    </ligand>
</feature>
<dbReference type="EMBL" id="WMIG01000014">
    <property type="protein sequence ID" value="MTH61268.1"/>
    <property type="molecule type" value="Genomic_DNA"/>
</dbReference>
<dbReference type="CDD" id="cd03109">
    <property type="entry name" value="DTBS"/>
    <property type="match status" value="1"/>
</dbReference>
<dbReference type="EC" id="6.3.3.3" evidence="9"/>
<dbReference type="PANTHER" id="PTHR43210">
    <property type="entry name" value="DETHIOBIOTIN SYNTHETASE"/>
    <property type="match status" value="1"/>
</dbReference>
<dbReference type="HAMAP" id="MF_00336">
    <property type="entry name" value="BioD"/>
    <property type="match status" value="1"/>
</dbReference>
<proteinExistence type="inferred from homology"/>
<evidence type="ECO:0000256" key="6">
    <source>
        <dbReference type="ARBA" id="ARBA00022840"/>
    </source>
</evidence>
<dbReference type="Proteomes" id="UP000449846">
    <property type="component" value="Unassembled WGS sequence"/>
</dbReference>